<dbReference type="CDD" id="cd09604">
    <property type="entry name" value="M1_APN_like"/>
    <property type="match status" value="1"/>
</dbReference>
<feature type="domain" description="Peptidase M1 membrane alanine aminopeptidase" evidence="3">
    <location>
        <begin position="344"/>
        <end position="498"/>
    </location>
</feature>
<gene>
    <name evidence="4" type="ORF">IPP15_01805</name>
</gene>
<evidence type="ECO:0000313" key="4">
    <source>
        <dbReference type="EMBL" id="MBK9981157.1"/>
    </source>
</evidence>
<dbReference type="EMBL" id="JADKGY010000001">
    <property type="protein sequence ID" value="MBK9981157.1"/>
    <property type="molecule type" value="Genomic_DNA"/>
</dbReference>
<feature type="active site" description="Proton donor" evidence="1">
    <location>
        <position position="444"/>
    </location>
</feature>
<sequence length="623" mass="71715">MNPGRFPAFCLFCGLLFAYIPGLKGKSNICYWQQAIQYKMEVTLDVNTNKYSGKQSIKYKNNSPDVLDKVYFHLYMNTFQPGSVMDIKSRTVPDPDPRIGERINHLSPDEIGYEQIRKLTQDGVNLSYEVAGTILEVTLAKPIKPGHSARFEMEYNGQVPLQIRRNGRDNKEGIRYSMAQWYPKMCEYDRNGWNANPYIAREFYGVWGDFDVKITLDSRYVVAASGILQNAKDIGYNYAPEPKSKSNQLTWHFKADNVHDFVWAADPGYTHDVHTCKDGLVLNTFYKPLPDYVDSWKALPGIMEEALKYMNANFGQYPYPTYSYIQGGDGGMEYPMATLITGHRSLNSLVGVSVHEMMHSWYQMVLGFNESLYYWMDEGFTSYATTRVMEYLKTKGLVPGELEEFPFDESNDGYKNLVLQHIEEPLSTHADHFEYNSAYNVGAYTKGQVFLNQLEYVIGKPSFDKGLLDFFNTWKFKHPDVHDFISVMEKASGLELDWYKEYMVYSIKTIDYAIDTVYSDNDQTSILLGRIGMMPMPVDLTVDLKDGSSVTYTIPLDIMRGAKKENTNGKAQVEVLSDWDWVNPYHIIEVPFPIENIESLTIDKSMRMADMNRENNEWPVHKE</sequence>
<dbReference type="AlphaFoldDB" id="A0A9D7SSQ0"/>
<dbReference type="PANTHER" id="PTHR45726:SF3">
    <property type="entry name" value="LEUKOTRIENE A-4 HYDROLASE"/>
    <property type="match status" value="1"/>
</dbReference>
<feature type="binding site" evidence="2">
    <location>
        <position position="378"/>
    </location>
    <ligand>
        <name>Zn(2+)</name>
        <dbReference type="ChEBI" id="CHEBI:29105"/>
        <note>catalytic</note>
    </ligand>
</feature>
<feature type="binding site" evidence="2">
    <location>
        <position position="359"/>
    </location>
    <ligand>
        <name>Zn(2+)</name>
        <dbReference type="ChEBI" id="CHEBI:29105"/>
        <note>catalytic</note>
    </ligand>
</feature>
<dbReference type="GO" id="GO:0008270">
    <property type="term" value="F:zinc ion binding"/>
    <property type="evidence" value="ECO:0007669"/>
    <property type="project" value="InterPro"/>
</dbReference>
<dbReference type="InterPro" id="IPR034015">
    <property type="entry name" value="M1_LTA4H"/>
</dbReference>
<comment type="cofactor">
    <cofactor evidence="2">
        <name>Zn(2+)</name>
        <dbReference type="ChEBI" id="CHEBI:29105"/>
    </cofactor>
    <text evidence="2">Binds 1 zinc ion per subunit.</text>
</comment>
<feature type="binding site" evidence="2">
    <location>
        <position position="355"/>
    </location>
    <ligand>
        <name>Zn(2+)</name>
        <dbReference type="ChEBI" id="CHEBI:29105"/>
        <note>catalytic</note>
    </ligand>
</feature>
<dbReference type="InterPro" id="IPR014782">
    <property type="entry name" value="Peptidase_M1_dom"/>
</dbReference>
<evidence type="ECO:0000256" key="1">
    <source>
        <dbReference type="PIRSR" id="PIRSR634015-1"/>
    </source>
</evidence>
<dbReference type="Proteomes" id="UP000808337">
    <property type="component" value="Unassembled WGS sequence"/>
</dbReference>
<dbReference type="Gene3D" id="1.10.390.10">
    <property type="entry name" value="Neutral Protease Domain 2"/>
    <property type="match status" value="1"/>
</dbReference>
<dbReference type="GO" id="GO:0008237">
    <property type="term" value="F:metallopeptidase activity"/>
    <property type="evidence" value="ECO:0007669"/>
    <property type="project" value="InterPro"/>
</dbReference>
<name>A0A9D7SSQ0_9BACT</name>
<dbReference type="InterPro" id="IPR027268">
    <property type="entry name" value="Peptidase_M4/M1_CTD_sf"/>
</dbReference>
<dbReference type="PANTHER" id="PTHR45726">
    <property type="entry name" value="LEUKOTRIENE A-4 HYDROLASE"/>
    <property type="match status" value="1"/>
</dbReference>
<evidence type="ECO:0000259" key="3">
    <source>
        <dbReference type="Pfam" id="PF01433"/>
    </source>
</evidence>
<feature type="active site" description="Proton acceptor" evidence="1">
    <location>
        <position position="356"/>
    </location>
</feature>
<accession>A0A9D7SSQ0</accession>
<comment type="caution">
    <text evidence="4">The sequence shown here is derived from an EMBL/GenBank/DDBJ whole genome shotgun (WGS) entry which is preliminary data.</text>
</comment>
<organism evidence="4 5">
    <name type="scientific">Candidatus Opimibacter skivensis</name>
    <dbReference type="NCBI Taxonomy" id="2982028"/>
    <lineage>
        <taxon>Bacteria</taxon>
        <taxon>Pseudomonadati</taxon>
        <taxon>Bacteroidota</taxon>
        <taxon>Saprospiria</taxon>
        <taxon>Saprospirales</taxon>
        <taxon>Saprospiraceae</taxon>
        <taxon>Candidatus Opimibacter</taxon>
    </lineage>
</organism>
<protein>
    <submittedName>
        <fullName evidence="4">M1 family metallopeptidase</fullName>
    </submittedName>
</protein>
<dbReference type="Pfam" id="PF01433">
    <property type="entry name" value="Peptidase_M1"/>
    <property type="match status" value="1"/>
</dbReference>
<keyword evidence="2" id="KW-0862">Zinc</keyword>
<proteinExistence type="predicted"/>
<dbReference type="SUPFAM" id="SSF55486">
    <property type="entry name" value="Metalloproteases ('zincins'), catalytic domain"/>
    <property type="match status" value="1"/>
</dbReference>
<evidence type="ECO:0000256" key="2">
    <source>
        <dbReference type="PIRSR" id="PIRSR634015-3"/>
    </source>
</evidence>
<keyword evidence="2" id="KW-0479">Metal-binding</keyword>
<evidence type="ECO:0000313" key="5">
    <source>
        <dbReference type="Proteomes" id="UP000808337"/>
    </source>
</evidence>
<reference evidence="4 5" key="1">
    <citation type="submission" date="2020-10" db="EMBL/GenBank/DDBJ databases">
        <title>Connecting structure to function with the recovery of over 1000 high-quality activated sludge metagenome-assembled genomes encoding full-length rRNA genes using long-read sequencing.</title>
        <authorList>
            <person name="Singleton C.M."/>
            <person name="Petriglieri F."/>
            <person name="Kristensen J.M."/>
            <person name="Kirkegaard R.H."/>
            <person name="Michaelsen T.Y."/>
            <person name="Andersen M.H."/>
            <person name="Karst S.M."/>
            <person name="Dueholm M.S."/>
            <person name="Nielsen P.H."/>
            <person name="Albertsen M."/>
        </authorList>
    </citation>
    <scope>NUCLEOTIDE SEQUENCE [LARGE SCALE GENOMIC DNA]</scope>
    <source>
        <strain evidence="4">Ribe_18-Q3-R11-54_MAXAC.273</strain>
    </source>
</reference>